<comment type="caution">
    <text evidence="3">The sequence shown here is derived from an EMBL/GenBank/DDBJ whole genome shotgun (WGS) entry which is preliminary data.</text>
</comment>
<organism evidence="3 4">
    <name type="scientific">Saxophila tyrrhenica</name>
    <dbReference type="NCBI Taxonomy" id="1690608"/>
    <lineage>
        <taxon>Eukaryota</taxon>
        <taxon>Fungi</taxon>
        <taxon>Dikarya</taxon>
        <taxon>Ascomycota</taxon>
        <taxon>Pezizomycotina</taxon>
        <taxon>Dothideomycetes</taxon>
        <taxon>Dothideomycetidae</taxon>
        <taxon>Mycosphaerellales</taxon>
        <taxon>Extremaceae</taxon>
        <taxon>Saxophila</taxon>
    </lineage>
</organism>
<dbReference type="GO" id="GO:0016192">
    <property type="term" value="P:vesicle-mediated transport"/>
    <property type="evidence" value="ECO:0007669"/>
    <property type="project" value="TreeGrafter"/>
</dbReference>
<dbReference type="EMBL" id="JAVRRT010000009">
    <property type="protein sequence ID" value="KAK5168922.1"/>
    <property type="molecule type" value="Genomic_DNA"/>
</dbReference>
<feature type="transmembrane region" description="Helical" evidence="2">
    <location>
        <begin position="20"/>
        <end position="44"/>
    </location>
</feature>
<evidence type="ECO:0000256" key="2">
    <source>
        <dbReference type="SAM" id="Phobius"/>
    </source>
</evidence>
<sequence>MARCDGGYNYYGGCYSTWDAWARWVVLGVVIFGAIFIFFLFSCISARRRRKRGYTPYRGTAWAAGRTPPGHAPAQYNSQQPYYSNNQQNYQPPPPAYGASQDYYSRQNDVELQQPPQAYGTNSRDNSYAPPPGPPPQKNDGIVR</sequence>
<keyword evidence="2" id="KW-0472">Membrane</keyword>
<feature type="region of interest" description="Disordered" evidence="1">
    <location>
        <begin position="57"/>
        <end position="144"/>
    </location>
</feature>
<evidence type="ECO:0000256" key="1">
    <source>
        <dbReference type="SAM" id="MobiDB-lite"/>
    </source>
</evidence>
<feature type="compositionally biased region" description="Polar residues" evidence="1">
    <location>
        <begin position="102"/>
        <end position="126"/>
    </location>
</feature>
<dbReference type="AlphaFoldDB" id="A0AAV9PAC3"/>
<dbReference type="InterPro" id="IPR020999">
    <property type="entry name" value="Chitin_synth_reg_RCR"/>
</dbReference>
<reference evidence="3 4" key="1">
    <citation type="submission" date="2023-08" db="EMBL/GenBank/DDBJ databases">
        <title>Black Yeasts Isolated from many extreme environments.</title>
        <authorList>
            <person name="Coleine C."/>
            <person name="Stajich J.E."/>
            <person name="Selbmann L."/>
        </authorList>
    </citation>
    <scope>NUCLEOTIDE SEQUENCE [LARGE SCALE GENOMIC DNA]</scope>
    <source>
        <strain evidence="3 4">CCFEE 5935</strain>
    </source>
</reference>
<keyword evidence="2" id="KW-1133">Transmembrane helix</keyword>
<keyword evidence="2" id="KW-0812">Transmembrane</keyword>
<dbReference type="PANTHER" id="PTHR28187">
    <property type="entry name" value="PROTEIN RCR1-RELATED"/>
    <property type="match status" value="1"/>
</dbReference>
<feature type="compositionally biased region" description="Low complexity" evidence="1">
    <location>
        <begin position="72"/>
        <end position="90"/>
    </location>
</feature>
<keyword evidence="4" id="KW-1185">Reference proteome</keyword>
<name>A0AAV9PAC3_9PEZI</name>
<evidence type="ECO:0000313" key="3">
    <source>
        <dbReference type="EMBL" id="KAK5168922.1"/>
    </source>
</evidence>
<dbReference type="GeneID" id="89927571"/>
<dbReference type="PANTHER" id="PTHR28187:SF1">
    <property type="entry name" value="PROTEIN RCR1-RELATED"/>
    <property type="match status" value="1"/>
</dbReference>
<dbReference type="RefSeq" id="XP_064658388.1">
    <property type="nucleotide sequence ID" value="XM_064803473.1"/>
</dbReference>
<evidence type="ECO:0000313" key="4">
    <source>
        <dbReference type="Proteomes" id="UP001337655"/>
    </source>
</evidence>
<proteinExistence type="predicted"/>
<gene>
    <name evidence="3" type="ORF">LTR77_006231</name>
</gene>
<evidence type="ECO:0008006" key="5">
    <source>
        <dbReference type="Google" id="ProtNLM"/>
    </source>
</evidence>
<protein>
    <recommendedName>
        <fullName evidence="5">Chitin synthesis regulation, resistance to congo red-domain-containing protein</fullName>
    </recommendedName>
</protein>
<dbReference type="Pfam" id="PF12273">
    <property type="entry name" value="RCR"/>
    <property type="match status" value="1"/>
</dbReference>
<dbReference type="Proteomes" id="UP001337655">
    <property type="component" value="Unassembled WGS sequence"/>
</dbReference>
<accession>A0AAV9PAC3</accession>